<dbReference type="CDD" id="cd00586">
    <property type="entry name" value="4HBT"/>
    <property type="match status" value="1"/>
</dbReference>
<proteinExistence type="inferred from homology"/>
<dbReference type="InterPro" id="IPR050563">
    <property type="entry name" value="4-hydroxybenzoyl-CoA_TE"/>
</dbReference>
<comment type="similarity">
    <text evidence="1">Belongs to the 4-hydroxybenzoyl-CoA thioesterase family.</text>
</comment>
<dbReference type="PANTHER" id="PTHR31793">
    <property type="entry name" value="4-HYDROXYBENZOYL-COA THIOESTERASE FAMILY MEMBER"/>
    <property type="match status" value="1"/>
</dbReference>
<dbReference type="Pfam" id="PF13279">
    <property type="entry name" value="4HBT_2"/>
    <property type="match status" value="1"/>
</dbReference>
<reference evidence="3 4" key="1">
    <citation type="submission" date="2019-03" db="EMBL/GenBank/DDBJ databases">
        <title>Genomic Encyclopedia of Type Strains, Phase IV (KMG-IV): sequencing the most valuable type-strain genomes for metagenomic binning, comparative biology and taxonomic classification.</title>
        <authorList>
            <person name="Goeker M."/>
        </authorList>
    </citation>
    <scope>NUCLEOTIDE SEQUENCE [LARGE SCALE GENOMIC DNA]</scope>
    <source>
        <strain evidence="3 4">DSM 19377</strain>
    </source>
</reference>
<evidence type="ECO:0000313" key="3">
    <source>
        <dbReference type="EMBL" id="TCP32339.1"/>
    </source>
</evidence>
<organism evidence="3 4">
    <name type="scientific">Scopulibacillus darangshiensis</name>
    <dbReference type="NCBI Taxonomy" id="442528"/>
    <lineage>
        <taxon>Bacteria</taxon>
        <taxon>Bacillati</taxon>
        <taxon>Bacillota</taxon>
        <taxon>Bacilli</taxon>
        <taxon>Bacillales</taxon>
        <taxon>Sporolactobacillaceae</taxon>
        <taxon>Scopulibacillus</taxon>
    </lineage>
</organism>
<dbReference type="EMBL" id="SLXK01000001">
    <property type="protein sequence ID" value="TCP32339.1"/>
    <property type="molecule type" value="Genomic_DNA"/>
</dbReference>
<dbReference type="SUPFAM" id="SSF54637">
    <property type="entry name" value="Thioesterase/thiol ester dehydrase-isomerase"/>
    <property type="match status" value="1"/>
</dbReference>
<dbReference type="PIRSF" id="PIRSF003230">
    <property type="entry name" value="YbgC"/>
    <property type="match status" value="1"/>
</dbReference>
<dbReference type="Proteomes" id="UP000295416">
    <property type="component" value="Unassembled WGS sequence"/>
</dbReference>
<accession>A0A4R2PB54</accession>
<dbReference type="AlphaFoldDB" id="A0A4R2PB54"/>
<protein>
    <submittedName>
        <fullName evidence="3">Acyl-CoA thioester hydrolase</fullName>
    </submittedName>
</protein>
<comment type="caution">
    <text evidence="3">The sequence shown here is derived from an EMBL/GenBank/DDBJ whole genome shotgun (WGS) entry which is preliminary data.</text>
</comment>
<dbReference type="InterPro" id="IPR006684">
    <property type="entry name" value="YbgC/YbaW"/>
</dbReference>
<evidence type="ECO:0000256" key="1">
    <source>
        <dbReference type="ARBA" id="ARBA00005953"/>
    </source>
</evidence>
<dbReference type="InterPro" id="IPR029069">
    <property type="entry name" value="HotDog_dom_sf"/>
</dbReference>
<keyword evidence="2 3" id="KW-0378">Hydrolase</keyword>
<evidence type="ECO:0000313" key="4">
    <source>
        <dbReference type="Proteomes" id="UP000295416"/>
    </source>
</evidence>
<evidence type="ECO:0000256" key="2">
    <source>
        <dbReference type="ARBA" id="ARBA00022801"/>
    </source>
</evidence>
<dbReference type="NCBIfam" id="TIGR00051">
    <property type="entry name" value="YbgC/FadM family acyl-CoA thioesterase"/>
    <property type="match status" value="1"/>
</dbReference>
<gene>
    <name evidence="3" type="ORF">EV207_101318</name>
</gene>
<dbReference type="Gene3D" id="3.10.129.10">
    <property type="entry name" value="Hotdog Thioesterase"/>
    <property type="match status" value="1"/>
</dbReference>
<dbReference type="OrthoDB" id="9799036at2"/>
<dbReference type="PANTHER" id="PTHR31793:SF27">
    <property type="entry name" value="NOVEL THIOESTERASE SUPERFAMILY DOMAIN AND SAPOSIN A-TYPE DOMAIN CONTAINING PROTEIN (0610012H03RIK)"/>
    <property type="match status" value="1"/>
</dbReference>
<sequence length="150" mass="16946">MTYQTKITVRFGETDALGHVNNVSYYIYFEQARVDFMKELGFHIGKKPGDLSFVVVSTSCDYIKQAFFDQNLNVETYVSKIGNKSFVLNHDIFDEQSGDVIAKGKSVTVVFEPKNNRALPIPEQLKGKLTEQIEDPEKIEKKAARGAFGQ</sequence>
<name>A0A4R2PB54_9BACL</name>
<keyword evidence="4" id="KW-1185">Reference proteome</keyword>
<dbReference type="RefSeq" id="WP_132742899.1">
    <property type="nucleotide sequence ID" value="NZ_SLXK01000001.1"/>
</dbReference>
<dbReference type="GO" id="GO:0047617">
    <property type="term" value="F:fatty acyl-CoA hydrolase activity"/>
    <property type="evidence" value="ECO:0007669"/>
    <property type="project" value="TreeGrafter"/>
</dbReference>